<evidence type="ECO:0000313" key="2">
    <source>
        <dbReference type="Proteomes" id="UP000014975"/>
    </source>
</evidence>
<dbReference type="RefSeq" id="WP_020885660.1">
    <property type="nucleotide sequence ID" value="NZ_ATHI01000001.1"/>
</dbReference>
<protein>
    <submittedName>
        <fullName evidence="1">Uncharacterized protein</fullName>
    </submittedName>
</protein>
<dbReference type="eggNOG" id="ENOG5032EGC">
    <property type="taxonomic scope" value="Bacteria"/>
</dbReference>
<accession>S7THG9</accession>
<gene>
    <name evidence="1" type="ORF">dsat_1774</name>
</gene>
<name>S7THG9_9BACT</name>
<reference evidence="1 2" key="1">
    <citation type="journal article" date="2013" name="Genome Announc.">
        <title>Draft genome sequences for three mercury-methylating, sulfate-reducing bacteria.</title>
        <authorList>
            <person name="Brown S.D."/>
            <person name="Hurt R.A.Jr."/>
            <person name="Gilmour C.C."/>
            <person name="Elias D.A."/>
        </authorList>
    </citation>
    <scope>NUCLEOTIDE SEQUENCE [LARGE SCALE GENOMIC DNA]</scope>
    <source>
        <strain evidence="1 2">DSM 16529</strain>
    </source>
</reference>
<sequence length="144" mass="15531">MTRLHVPEPDPEFALYAQAGFEAALGGAADDPVGEDLCGGPAHGPAHGPEAERLARLLADCREVMCLPSGAGLRLLWHWREQALAFGQVFVPGAAVYANAALMDYAREREAEMAMAHPRKYLELMTLAARAHAREAAAATARRR</sequence>
<evidence type="ECO:0000313" key="1">
    <source>
        <dbReference type="EMBL" id="EPR36246.1"/>
    </source>
</evidence>
<dbReference type="Proteomes" id="UP000014975">
    <property type="component" value="Unassembled WGS sequence"/>
</dbReference>
<organism evidence="1 2">
    <name type="scientific">Alkalidesulfovibrio alkalitolerans DSM 16529</name>
    <dbReference type="NCBI Taxonomy" id="1121439"/>
    <lineage>
        <taxon>Bacteria</taxon>
        <taxon>Pseudomonadati</taxon>
        <taxon>Thermodesulfobacteriota</taxon>
        <taxon>Desulfovibrionia</taxon>
        <taxon>Desulfovibrionales</taxon>
        <taxon>Desulfovibrionaceae</taxon>
        <taxon>Alkalidesulfovibrio</taxon>
    </lineage>
</organism>
<dbReference type="STRING" id="1121439.dsat_1774"/>
<dbReference type="PATRIC" id="fig|1121439.3.peg.159"/>
<comment type="caution">
    <text evidence="1">The sequence shown here is derived from an EMBL/GenBank/DDBJ whole genome shotgun (WGS) entry which is preliminary data.</text>
</comment>
<proteinExistence type="predicted"/>
<dbReference type="EMBL" id="ATHI01000001">
    <property type="protein sequence ID" value="EPR36246.1"/>
    <property type="molecule type" value="Genomic_DNA"/>
</dbReference>
<dbReference type="AlphaFoldDB" id="S7THG9"/>
<keyword evidence="2" id="KW-1185">Reference proteome</keyword>